<dbReference type="GO" id="GO:0006368">
    <property type="term" value="P:transcription elongation by RNA polymerase II"/>
    <property type="evidence" value="ECO:0007669"/>
    <property type="project" value="InterPro"/>
</dbReference>
<dbReference type="Pfam" id="PF15328">
    <property type="entry name" value="GCOM2"/>
    <property type="match status" value="1"/>
</dbReference>
<accession>A0A3B5K3E5</accession>
<dbReference type="KEGG" id="tru:105417294"/>
<evidence type="ECO:0000256" key="1">
    <source>
        <dbReference type="SAM" id="Coils"/>
    </source>
</evidence>
<dbReference type="PRINTS" id="PR02085">
    <property type="entry name" value="POLR2GRINL1"/>
</dbReference>
<dbReference type="GO" id="GO:0005634">
    <property type="term" value="C:nucleus"/>
    <property type="evidence" value="ECO:0007669"/>
    <property type="project" value="InterPro"/>
</dbReference>
<dbReference type="InterPro" id="IPR026213">
    <property type="entry name" value="GRINL1"/>
</dbReference>
<dbReference type="GeneID" id="105417294"/>
<dbReference type="GO" id="GO:0003711">
    <property type="term" value="F:transcription elongation factor activity"/>
    <property type="evidence" value="ECO:0007669"/>
    <property type="project" value="InterPro"/>
</dbReference>
<sequence>MSVSREGQKVGDLKNLSKETLQEILLRQEKILTNQRIMRSLPDKGSKIREYVEKVRLAIQLCEEEERRQAAARAKLSQQLQELPSEESESIEMLIVSGSSDGSKDSDLVRSLEMMSVSDSDNEFRFGSKPSCSSAEEDNYFTKPHKEQKSHNFAVLEKTNPSTKQKFKPNQFLQRENTPAKDKYQNHPPAHPDQGGAQFLSLKESAELLQNQFRKRKELEARVAANILSEGRKVLMEDYNPDESAVTSYREADAKEDQHSSDEDVDNDNN</sequence>
<proteinExistence type="predicted"/>
<protein>
    <recommendedName>
        <fullName evidence="5">RNA polymerase II subunit M</fullName>
    </recommendedName>
</protein>
<feature type="region of interest" description="Disordered" evidence="2">
    <location>
        <begin position="158"/>
        <end position="197"/>
    </location>
</feature>
<dbReference type="AlphaFoldDB" id="A0A3B5K3E5"/>
<reference evidence="3 4" key="1">
    <citation type="journal article" date="2011" name="Genome Biol. Evol.">
        <title>Integration of the genetic map and genome assembly of fugu facilitates insights into distinct features of genome evolution in teleosts and mammals.</title>
        <authorList>
            <person name="Kai W."/>
            <person name="Kikuchi K."/>
            <person name="Tohari S."/>
            <person name="Chew A.K."/>
            <person name="Tay A."/>
            <person name="Fujiwara A."/>
            <person name="Hosoya S."/>
            <person name="Suetake H."/>
            <person name="Naruse K."/>
            <person name="Brenner S."/>
            <person name="Suzuki Y."/>
            <person name="Venkatesh B."/>
        </authorList>
    </citation>
    <scope>NUCLEOTIDE SEQUENCE [LARGE SCALE GENOMIC DNA]</scope>
</reference>
<evidence type="ECO:0000313" key="3">
    <source>
        <dbReference type="Ensembl" id="ENSTRUP00000052122.2"/>
    </source>
</evidence>
<dbReference type="GeneTree" id="ENSGT00940000179238"/>
<reference evidence="3" key="3">
    <citation type="submission" date="2025-09" db="UniProtKB">
        <authorList>
            <consortium name="Ensembl"/>
        </authorList>
    </citation>
    <scope>IDENTIFICATION</scope>
</reference>
<dbReference type="PANTHER" id="PTHR23171">
    <property type="entry name" value="GDOWN1"/>
    <property type="match status" value="1"/>
</dbReference>
<dbReference type="Ensembl" id="ENSTRUT00000051255.2">
    <property type="protein sequence ID" value="ENSTRUP00000052122.2"/>
    <property type="gene ID" value="ENSTRUG00000020273.2"/>
</dbReference>
<keyword evidence="4" id="KW-1185">Reference proteome</keyword>
<dbReference type="RefSeq" id="XP_011608599.2">
    <property type="nucleotide sequence ID" value="XM_011610297.2"/>
</dbReference>
<feature type="compositionally biased region" description="Basic and acidic residues" evidence="2">
    <location>
        <begin position="250"/>
        <end position="262"/>
    </location>
</feature>
<evidence type="ECO:0000256" key="2">
    <source>
        <dbReference type="SAM" id="MobiDB-lite"/>
    </source>
</evidence>
<name>A0A3B5K3E5_TAKRU</name>
<keyword evidence="1" id="KW-0175">Coiled coil</keyword>
<gene>
    <name evidence="3" type="primary">polr2m</name>
</gene>
<dbReference type="Proteomes" id="UP000005226">
    <property type="component" value="Chromosome 13"/>
</dbReference>
<organism evidence="3 4">
    <name type="scientific">Takifugu rubripes</name>
    <name type="common">Japanese pufferfish</name>
    <name type="synonym">Fugu rubripes</name>
    <dbReference type="NCBI Taxonomy" id="31033"/>
    <lineage>
        <taxon>Eukaryota</taxon>
        <taxon>Metazoa</taxon>
        <taxon>Chordata</taxon>
        <taxon>Craniata</taxon>
        <taxon>Vertebrata</taxon>
        <taxon>Euteleostomi</taxon>
        <taxon>Actinopterygii</taxon>
        <taxon>Neopterygii</taxon>
        <taxon>Teleostei</taxon>
        <taxon>Neoteleostei</taxon>
        <taxon>Acanthomorphata</taxon>
        <taxon>Eupercaria</taxon>
        <taxon>Tetraodontiformes</taxon>
        <taxon>Tetradontoidea</taxon>
        <taxon>Tetraodontidae</taxon>
        <taxon>Takifugu</taxon>
    </lineage>
</organism>
<feature type="region of interest" description="Disordered" evidence="2">
    <location>
        <begin position="230"/>
        <end position="270"/>
    </location>
</feature>
<feature type="coiled-coil region" evidence="1">
    <location>
        <begin position="48"/>
        <end position="82"/>
    </location>
</feature>
<reference evidence="3" key="2">
    <citation type="submission" date="2025-08" db="UniProtKB">
        <authorList>
            <consortium name="Ensembl"/>
        </authorList>
    </citation>
    <scope>IDENTIFICATION</scope>
</reference>
<evidence type="ECO:0000313" key="4">
    <source>
        <dbReference type="Proteomes" id="UP000005226"/>
    </source>
</evidence>
<dbReference type="GO" id="GO:0035556">
    <property type="term" value="P:intracellular signal transduction"/>
    <property type="evidence" value="ECO:0007669"/>
    <property type="project" value="TreeGrafter"/>
</dbReference>
<evidence type="ECO:0008006" key="5">
    <source>
        <dbReference type="Google" id="ProtNLM"/>
    </source>
</evidence>
<dbReference type="CTD" id="81488"/>
<dbReference type="InParanoid" id="A0A3B5K3E5"/>
<dbReference type="InterPro" id="IPR051375">
    <property type="entry name" value="Tuftelin_GRINL1A/MYZAP/CCD68"/>
</dbReference>
<dbReference type="PANTHER" id="PTHR23171:SF4">
    <property type="entry name" value="TUFTELIN"/>
    <property type="match status" value="1"/>
</dbReference>